<evidence type="ECO:0000313" key="7">
    <source>
        <dbReference type="EMBL" id="EKD30572.1"/>
    </source>
</evidence>
<dbReference type="InterPro" id="IPR017896">
    <property type="entry name" value="4Fe4S_Fe-S-bd"/>
</dbReference>
<dbReference type="PANTHER" id="PTHR36923">
    <property type="entry name" value="FERREDOXIN"/>
    <property type="match status" value="1"/>
</dbReference>
<evidence type="ECO:0000256" key="5">
    <source>
        <dbReference type="ARBA" id="ARBA00023014"/>
    </source>
</evidence>
<reference evidence="7" key="1">
    <citation type="journal article" date="2012" name="Science">
        <title>Fermentation, hydrogen, and sulfur metabolism in multiple uncultivated bacterial phyla.</title>
        <authorList>
            <person name="Wrighton K.C."/>
            <person name="Thomas B.C."/>
            <person name="Sharon I."/>
            <person name="Miller C.S."/>
            <person name="Castelle C.J."/>
            <person name="VerBerkmoes N.C."/>
            <person name="Wilkins M.J."/>
            <person name="Hettich R.L."/>
            <person name="Lipton M.S."/>
            <person name="Williams K.H."/>
            <person name="Long P.E."/>
            <person name="Banfield J.F."/>
        </authorList>
    </citation>
    <scope>NUCLEOTIDE SEQUENCE [LARGE SCALE GENOMIC DNA]</scope>
</reference>
<keyword evidence="1" id="KW-0813">Transport</keyword>
<organism evidence="7">
    <name type="scientific">uncultured bacterium</name>
    <name type="common">gcode 4</name>
    <dbReference type="NCBI Taxonomy" id="1234023"/>
    <lineage>
        <taxon>Bacteria</taxon>
        <taxon>environmental samples</taxon>
    </lineage>
</organism>
<dbReference type="GO" id="GO:0051536">
    <property type="term" value="F:iron-sulfur cluster binding"/>
    <property type="evidence" value="ECO:0007669"/>
    <property type="project" value="UniProtKB-KW"/>
</dbReference>
<evidence type="ECO:0000256" key="2">
    <source>
        <dbReference type="ARBA" id="ARBA00022723"/>
    </source>
</evidence>
<accession>K1XZL4</accession>
<gene>
    <name evidence="7" type="ORF">ACD_78C00006G0006</name>
</gene>
<dbReference type="SUPFAM" id="SSF54862">
    <property type="entry name" value="4Fe-4S ferredoxins"/>
    <property type="match status" value="1"/>
</dbReference>
<proteinExistence type="predicted"/>
<feature type="domain" description="4Fe-4S ferredoxin-type" evidence="6">
    <location>
        <begin position="35"/>
        <end position="63"/>
    </location>
</feature>
<keyword evidence="4" id="KW-0408">Iron</keyword>
<name>K1XZL4_9BACT</name>
<dbReference type="InterPro" id="IPR051269">
    <property type="entry name" value="Fe-S_cluster_ET"/>
</dbReference>
<dbReference type="Gene3D" id="3.30.70.20">
    <property type="match status" value="1"/>
</dbReference>
<dbReference type="Pfam" id="PF13459">
    <property type="entry name" value="Fer4_15"/>
    <property type="match status" value="1"/>
</dbReference>
<comment type="caution">
    <text evidence="7">The sequence shown here is derived from an EMBL/GenBank/DDBJ whole genome shotgun (WGS) entry which is preliminary data.</text>
</comment>
<dbReference type="GO" id="GO:0046872">
    <property type="term" value="F:metal ion binding"/>
    <property type="evidence" value="ECO:0007669"/>
    <property type="project" value="UniProtKB-KW"/>
</dbReference>
<evidence type="ECO:0000259" key="6">
    <source>
        <dbReference type="PROSITE" id="PS51379"/>
    </source>
</evidence>
<evidence type="ECO:0000256" key="1">
    <source>
        <dbReference type="ARBA" id="ARBA00022448"/>
    </source>
</evidence>
<sequence length="95" mass="10241">MKFHTIRKQKFYSLLSEPMPQIDKAKIAGIAAALKRKPVVSSACIGCGACVAISGEVFELNDDGYSIVIDLSDYEGKDVDDSISACPVNAISWTK</sequence>
<dbReference type="PANTHER" id="PTHR36923:SF3">
    <property type="entry name" value="FERREDOXIN"/>
    <property type="match status" value="1"/>
</dbReference>
<keyword evidence="2" id="KW-0479">Metal-binding</keyword>
<keyword evidence="3" id="KW-0249">Electron transport</keyword>
<evidence type="ECO:0000256" key="3">
    <source>
        <dbReference type="ARBA" id="ARBA00022982"/>
    </source>
</evidence>
<protein>
    <recommendedName>
        <fullName evidence="6">4Fe-4S ferredoxin-type domain-containing protein</fullName>
    </recommendedName>
</protein>
<dbReference type="EMBL" id="AMFJ01034006">
    <property type="protein sequence ID" value="EKD30572.1"/>
    <property type="molecule type" value="Genomic_DNA"/>
</dbReference>
<dbReference type="PROSITE" id="PS51379">
    <property type="entry name" value="4FE4S_FER_2"/>
    <property type="match status" value="1"/>
</dbReference>
<dbReference type="AlphaFoldDB" id="K1XZL4"/>
<keyword evidence="5" id="KW-0411">Iron-sulfur</keyword>
<evidence type="ECO:0000256" key="4">
    <source>
        <dbReference type="ARBA" id="ARBA00023004"/>
    </source>
</evidence>